<evidence type="ECO:0000256" key="1">
    <source>
        <dbReference type="ARBA" id="ARBA00004761"/>
    </source>
</evidence>
<evidence type="ECO:0000313" key="7">
    <source>
        <dbReference type="Proteomes" id="UP000309676"/>
    </source>
</evidence>
<accession>A0A5R9GCU7</accession>
<comment type="caution">
    <text evidence="6">The sequence shown here is derived from an EMBL/GenBank/DDBJ whole genome shotgun (WGS) entry which is preliminary data.</text>
</comment>
<dbReference type="OrthoDB" id="9802667at2"/>
<comment type="pathway">
    <text evidence="1">Carbohydrate acid metabolism.</text>
</comment>
<dbReference type="Gene3D" id="3.20.20.70">
    <property type="entry name" value="Aldolase class I"/>
    <property type="match status" value="1"/>
</dbReference>
<evidence type="ECO:0000313" key="6">
    <source>
        <dbReference type="EMBL" id="TLS51198.1"/>
    </source>
</evidence>
<dbReference type="SUPFAM" id="SSF51569">
    <property type="entry name" value="Aldolase"/>
    <property type="match status" value="1"/>
</dbReference>
<keyword evidence="7" id="KW-1185">Reference proteome</keyword>
<proteinExistence type="inferred from homology"/>
<dbReference type="GO" id="GO:0016829">
    <property type="term" value="F:lyase activity"/>
    <property type="evidence" value="ECO:0007669"/>
    <property type="project" value="UniProtKB-KW"/>
</dbReference>
<evidence type="ECO:0000256" key="2">
    <source>
        <dbReference type="ARBA" id="ARBA00006906"/>
    </source>
</evidence>
<protein>
    <submittedName>
        <fullName evidence="6">Bifunctional 4-hydroxy-2-oxoglutarate aldolase/2-dehydro-3-deoxy-phosphogluconate aldolase</fullName>
    </submittedName>
</protein>
<organism evidence="6 7">
    <name type="scientific">Paenibacillus antri</name>
    <dbReference type="NCBI Taxonomy" id="2582848"/>
    <lineage>
        <taxon>Bacteria</taxon>
        <taxon>Bacillati</taxon>
        <taxon>Bacillota</taxon>
        <taxon>Bacilli</taxon>
        <taxon>Bacillales</taxon>
        <taxon>Paenibacillaceae</taxon>
        <taxon>Paenibacillus</taxon>
    </lineage>
</organism>
<dbReference type="CDD" id="cd00452">
    <property type="entry name" value="KDPG_aldolase"/>
    <property type="match status" value="1"/>
</dbReference>
<reference evidence="6 7" key="1">
    <citation type="submission" date="2019-05" db="EMBL/GenBank/DDBJ databases">
        <authorList>
            <person name="Narsing Rao M.P."/>
            <person name="Li W.J."/>
        </authorList>
    </citation>
    <scope>NUCLEOTIDE SEQUENCE [LARGE SCALE GENOMIC DNA]</scope>
    <source>
        <strain evidence="6 7">SYSU_K30003</strain>
    </source>
</reference>
<keyword evidence="5" id="KW-0119">Carbohydrate metabolism</keyword>
<evidence type="ECO:0000256" key="3">
    <source>
        <dbReference type="ARBA" id="ARBA00011233"/>
    </source>
</evidence>
<evidence type="ECO:0000256" key="4">
    <source>
        <dbReference type="ARBA" id="ARBA00023239"/>
    </source>
</evidence>
<dbReference type="PANTHER" id="PTHR30246">
    <property type="entry name" value="2-KETO-3-DEOXY-6-PHOSPHOGLUCONATE ALDOLASE"/>
    <property type="match status" value="1"/>
</dbReference>
<keyword evidence="4" id="KW-0456">Lyase</keyword>
<gene>
    <name evidence="6" type="ORF">FE782_15805</name>
</gene>
<dbReference type="Pfam" id="PF01081">
    <property type="entry name" value="Aldolase"/>
    <property type="match status" value="1"/>
</dbReference>
<evidence type="ECO:0000256" key="5">
    <source>
        <dbReference type="ARBA" id="ARBA00023277"/>
    </source>
</evidence>
<dbReference type="EMBL" id="VCIW01000010">
    <property type="protein sequence ID" value="TLS51198.1"/>
    <property type="molecule type" value="Genomic_DNA"/>
</dbReference>
<dbReference type="InterPro" id="IPR013785">
    <property type="entry name" value="Aldolase_TIM"/>
</dbReference>
<name>A0A5R9GCU7_9BACL</name>
<comment type="subunit">
    <text evidence="3">Homotrimer.</text>
</comment>
<comment type="similarity">
    <text evidence="2">Belongs to the KHG/KDPG aldolase family.</text>
</comment>
<dbReference type="Proteomes" id="UP000309676">
    <property type="component" value="Unassembled WGS sequence"/>
</dbReference>
<dbReference type="RefSeq" id="WP_138195192.1">
    <property type="nucleotide sequence ID" value="NZ_VCIW01000010.1"/>
</dbReference>
<sequence>MDLLQVIENNKIVAIFRGVSGEGADRGAEALIRGGIKVLEVTMNTEGAMTSLANWRKKYEGEAFLGAGTVLDLEMAKEAVASGAQFLISPNLDEDVVRYGIEQGVDVFPGVMTPTEIVRAWKAGARAVKLFPMATLGIQYLKDIRAPLDRIPMIVTGGVNLANIADFVKAGVAGVGLGSNLVDKKLVSEGKFDELEANARKYVDAVAAAMR</sequence>
<dbReference type="PANTHER" id="PTHR30246:SF1">
    <property type="entry name" value="2-DEHYDRO-3-DEOXY-6-PHOSPHOGALACTONATE ALDOLASE-RELATED"/>
    <property type="match status" value="1"/>
</dbReference>
<dbReference type="NCBIfam" id="TIGR01182">
    <property type="entry name" value="eda"/>
    <property type="match status" value="1"/>
</dbReference>
<dbReference type="AlphaFoldDB" id="A0A5R9GCU7"/>
<dbReference type="InterPro" id="IPR000887">
    <property type="entry name" value="Aldlse_KDPG_KHG"/>
</dbReference>